<gene>
    <name evidence="15" type="ORF">D9758_007642</name>
</gene>
<dbReference type="EMBL" id="JAACJM010000045">
    <property type="protein sequence ID" value="KAF5360039.1"/>
    <property type="molecule type" value="Genomic_DNA"/>
</dbReference>
<comment type="catalytic activity">
    <reaction evidence="8">
        <text>N(4)-(alpha-D-Man-(1-&gt;2)-alpha-D-Man-(1-&gt;2)-alpha-D-Man-(1-&gt;3)-[alpha-D-Man-(1-&gt;3)-[alpha-D-Man-(1-&gt;2)-alpha-D-Man-(1-&gt;6)]-alpha-D-Man-(1-&gt;6)]-beta-D-Man-(1-&gt;4)-beta-D-GlcNAc-(1-&gt;4)-beta-D-GlcNAc)-L-asparaginyl-[protein] (N-glucan mannose isomer 8A1,2,3B1,3) + 3 H2O = N(4)-(alpha-D-Man-(1-&gt;3)-[alpha-D-Man-(1-&gt;3)-[alpha-D-Man-(1-&gt;6)]-alpha-D-Man-(1-&gt;6)]-beta-D-Man-(1-&gt;4)-beta-D-GlcNAc-(1-&gt;4)-beta-D-GlcNAc)-L-asparaginyl-[protein] (N-glucan mannose isomer 5A1,2) + 3 beta-D-mannose</text>
        <dbReference type="Rhea" id="RHEA:56028"/>
        <dbReference type="Rhea" id="RHEA-COMP:14358"/>
        <dbReference type="Rhea" id="RHEA-COMP:14367"/>
        <dbReference type="ChEBI" id="CHEBI:15377"/>
        <dbReference type="ChEBI" id="CHEBI:28563"/>
        <dbReference type="ChEBI" id="CHEBI:59087"/>
        <dbReference type="ChEBI" id="CHEBI:60628"/>
        <dbReference type="EC" id="3.2.1.113"/>
    </reaction>
</comment>
<keyword evidence="5 13" id="KW-0378">Hydrolase</keyword>
<comment type="similarity">
    <text evidence="3 13">Belongs to the glycosyl hydrolase 47 family.</text>
</comment>
<evidence type="ECO:0000256" key="5">
    <source>
        <dbReference type="ARBA" id="ARBA00022801"/>
    </source>
</evidence>
<feature type="active site" evidence="10">
    <location>
        <position position="482"/>
    </location>
</feature>
<evidence type="ECO:0000313" key="15">
    <source>
        <dbReference type="EMBL" id="KAF5360039.1"/>
    </source>
</evidence>
<evidence type="ECO:0000256" key="7">
    <source>
        <dbReference type="ARBA" id="ARBA00023157"/>
    </source>
</evidence>
<dbReference type="GO" id="GO:0005783">
    <property type="term" value="C:endoplasmic reticulum"/>
    <property type="evidence" value="ECO:0007669"/>
    <property type="project" value="TreeGrafter"/>
</dbReference>
<dbReference type="GO" id="GO:0036503">
    <property type="term" value="P:ERAD pathway"/>
    <property type="evidence" value="ECO:0007669"/>
    <property type="project" value="UniProtKB-ARBA"/>
</dbReference>
<dbReference type="PANTHER" id="PTHR11742">
    <property type="entry name" value="MANNOSYL-OLIGOSACCHARIDE ALPHA-1,2-MANNOSIDASE-RELATED"/>
    <property type="match status" value="1"/>
</dbReference>
<protein>
    <recommendedName>
        <fullName evidence="13">alpha-1,2-Mannosidase</fullName>
        <ecNumber evidence="13">3.2.1.-</ecNumber>
    </recommendedName>
</protein>
<evidence type="ECO:0000256" key="8">
    <source>
        <dbReference type="ARBA" id="ARBA00047669"/>
    </source>
</evidence>
<accession>A0A8H5LK25</accession>
<name>A0A8H5LK25_9AGAR</name>
<evidence type="ECO:0000256" key="14">
    <source>
        <dbReference type="SAM" id="MobiDB-lite"/>
    </source>
</evidence>
<dbReference type="PRINTS" id="PR00747">
    <property type="entry name" value="GLYHDRLASE47"/>
</dbReference>
<comment type="cofactor">
    <cofactor evidence="1 11">
        <name>Ca(2+)</name>
        <dbReference type="ChEBI" id="CHEBI:29108"/>
    </cofactor>
</comment>
<feature type="binding site" evidence="11">
    <location>
        <position position="569"/>
    </location>
    <ligand>
        <name>Ca(2+)</name>
        <dbReference type="ChEBI" id="CHEBI:29108"/>
    </ligand>
</feature>
<evidence type="ECO:0000256" key="3">
    <source>
        <dbReference type="ARBA" id="ARBA00007658"/>
    </source>
</evidence>
<feature type="active site" evidence="10">
    <location>
        <position position="305"/>
    </location>
</feature>
<dbReference type="SUPFAM" id="SSF48225">
    <property type="entry name" value="Seven-hairpin glycosidases"/>
    <property type="match status" value="1"/>
</dbReference>
<dbReference type="InterPro" id="IPR012341">
    <property type="entry name" value="6hp_glycosidase-like_sf"/>
</dbReference>
<evidence type="ECO:0000256" key="13">
    <source>
        <dbReference type="RuleBase" id="RU361193"/>
    </source>
</evidence>
<evidence type="ECO:0000313" key="16">
    <source>
        <dbReference type="Proteomes" id="UP000559256"/>
    </source>
</evidence>
<evidence type="ECO:0000256" key="6">
    <source>
        <dbReference type="ARBA" id="ARBA00022837"/>
    </source>
</evidence>
<dbReference type="Proteomes" id="UP000559256">
    <property type="component" value="Unassembled WGS sequence"/>
</dbReference>
<dbReference type="InterPro" id="IPR001382">
    <property type="entry name" value="Glyco_hydro_47"/>
</dbReference>
<feature type="disulfide bond" evidence="12">
    <location>
        <begin position="378"/>
        <end position="427"/>
    </location>
</feature>
<feature type="active site" description="Proton donor" evidence="10">
    <location>
        <position position="440"/>
    </location>
</feature>
<evidence type="ECO:0000256" key="9">
    <source>
        <dbReference type="ARBA" id="ARBA00048605"/>
    </source>
</evidence>
<comment type="pathway">
    <text evidence="2">Protein modification; protein glycosylation.</text>
</comment>
<proteinExistence type="inferred from homology"/>
<comment type="caution">
    <text evidence="15">The sequence shown here is derived from an EMBL/GenBank/DDBJ whole genome shotgun (WGS) entry which is preliminary data.</text>
</comment>
<evidence type="ECO:0000256" key="11">
    <source>
        <dbReference type="PIRSR" id="PIRSR601382-2"/>
    </source>
</evidence>
<organism evidence="15 16">
    <name type="scientific">Tetrapyrgos nigripes</name>
    <dbReference type="NCBI Taxonomy" id="182062"/>
    <lineage>
        <taxon>Eukaryota</taxon>
        <taxon>Fungi</taxon>
        <taxon>Dikarya</taxon>
        <taxon>Basidiomycota</taxon>
        <taxon>Agaricomycotina</taxon>
        <taxon>Agaricomycetes</taxon>
        <taxon>Agaricomycetidae</taxon>
        <taxon>Agaricales</taxon>
        <taxon>Marasmiineae</taxon>
        <taxon>Marasmiaceae</taxon>
        <taxon>Tetrapyrgos</taxon>
    </lineage>
</organism>
<evidence type="ECO:0000256" key="10">
    <source>
        <dbReference type="PIRSR" id="PIRSR601382-1"/>
    </source>
</evidence>
<dbReference type="GO" id="GO:0016020">
    <property type="term" value="C:membrane"/>
    <property type="evidence" value="ECO:0007669"/>
    <property type="project" value="InterPro"/>
</dbReference>
<dbReference type="AlphaFoldDB" id="A0A8H5LK25"/>
<sequence>MIGGRVLSVRFRWVLILGLVTFLLALYAYSFPPRRPEWSSIQEHIPPTWFGRPGGHETPDPKGPPASADSYIHPNPRPASPIVTDEEKRQAVVDAFKHAWGAYERHAMGYDEFHPISGSGHNLTYSGGGIGYTVVDAIDTMHIMGLKTEYETARAWIKDHLSFARKGAVSMFETTIRVLGGLLSAYHLTSDPLYLTLAEDLGSRLIHGFNTPIGLPVTHVDLVKPLVWQSSFHSVRLCPAEVGTLQLEFKYLAHLTGNETYWRKVEDVMEVLERNVLPNGLVTLDMEIMDGSFVGTDIRLGGKADSYYEYLLKQWLQTNRSEHFYKKMYAKAMAGIQDNMVFKTPNQKLTYTAELWGRRGVKGVIEWIPRPRQEHLTCFLAGSLMLGATTSGLAQGVKKASVPPRPEELTATGLRDWNTGAELLETCVKTHDTLTGLAAEAATFNTTADPHAGIHQKDWYIYGNTNQANYAPWDARYLLRPEILESLFLAYRLTGDLKYRNYAWDMFQAIEKNSKLPEGGYTTVLDVDWLPPRREDKQETFFLSETLKYLYLIFSDSTVLPLTDVVFNTEAHPLPIFDPKIKPRVH</sequence>
<feature type="active site" description="Proton donor" evidence="10">
    <location>
        <position position="173"/>
    </location>
</feature>
<feature type="region of interest" description="Disordered" evidence="14">
    <location>
        <begin position="49"/>
        <end position="84"/>
    </location>
</feature>
<dbReference type="GO" id="GO:0005975">
    <property type="term" value="P:carbohydrate metabolic process"/>
    <property type="evidence" value="ECO:0007669"/>
    <property type="project" value="InterPro"/>
</dbReference>
<reference evidence="15 16" key="1">
    <citation type="journal article" date="2020" name="ISME J.">
        <title>Uncovering the hidden diversity of litter-decomposition mechanisms in mushroom-forming fungi.</title>
        <authorList>
            <person name="Floudas D."/>
            <person name="Bentzer J."/>
            <person name="Ahren D."/>
            <person name="Johansson T."/>
            <person name="Persson P."/>
            <person name="Tunlid A."/>
        </authorList>
    </citation>
    <scope>NUCLEOTIDE SEQUENCE [LARGE SCALE GENOMIC DNA]</scope>
    <source>
        <strain evidence="15 16">CBS 291.85</strain>
    </source>
</reference>
<dbReference type="EC" id="3.2.1.-" evidence="13"/>
<dbReference type="InterPro" id="IPR036026">
    <property type="entry name" value="Seven-hairpin_glycosidases"/>
</dbReference>
<dbReference type="OrthoDB" id="8118055at2759"/>
<evidence type="ECO:0000256" key="4">
    <source>
        <dbReference type="ARBA" id="ARBA00022723"/>
    </source>
</evidence>
<keyword evidence="4 11" id="KW-0479">Metal-binding</keyword>
<dbReference type="InterPro" id="IPR050749">
    <property type="entry name" value="Glycosyl_Hydrolase_47"/>
</dbReference>
<dbReference type="Gene3D" id="1.50.10.10">
    <property type="match status" value="1"/>
</dbReference>
<evidence type="ECO:0000256" key="1">
    <source>
        <dbReference type="ARBA" id="ARBA00001913"/>
    </source>
</evidence>
<evidence type="ECO:0000256" key="2">
    <source>
        <dbReference type="ARBA" id="ARBA00004922"/>
    </source>
</evidence>
<keyword evidence="16" id="KW-1185">Reference proteome</keyword>
<dbReference type="GO" id="GO:0004571">
    <property type="term" value="F:mannosyl-oligosaccharide 1,2-alpha-mannosidase activity"/>
    <property type="evidence" value="ECO:0007669"/>
    <property type="project" value="UniProtKB-EC"/>
</dbReference>
<dbReference type="PANTHER" id="PTHR11742:SF55">
    <property type="entry name" value="ENDOPLASMIC RETICULUM MANNOSYL-OLIGOSACCHARIDE 1,2-ALPHA-MANNOSIDASE"/>
    <property type="match status" value="1"/>
</dbReference>
<keyword evidence="6 11" id="KW-0106">Calcium</keyword>
<comment type="catalytic activity">
    <reaction evidence="9">
        <text>N(4)-(alpha-D-Man-(1-&gt;2)-alpha-D-Man-(1-&gt;2)-alpha-D-Man-(1-&gt;3)-[alpha-D-Man-(1-&gt;2)-alpha-D-Man-(1-&gt;3)-[alpha-D-Man-(1-&gt;2)-alpha-D-Man-(1-&gt;6)]-alpha-D-Man-(1-&gt;6)]-beta-D-Man-(1-&gt;4)-beta-D-GlcNAc-(1-&gt;4)-beta-D-GlcNAc)-L-asparaginyl-[protein] (N-glucan mannose isomer 9A1,2,3B1,2,3) + 4 H2O = N(4)-(alpha-D-Man-(1-&gt;3)-[alpha-D-Man-(1-&gt;3)-[alpha-D-Man-(1-&gt;6)]-alpha-D-Man-(1-&gt;6)]-beta-D-Man-(1-&gt;4)-beta-D-GlcNAc-(1-&gt;4)-beta-D-GlcNAc)-L-asparaginyl-[protein] (N-glucan mannose isomer 5A1,2) + 4 beta-D-mannose</text>
        <dbReference type="Rhea" id="RHEA:56008"/>
        <dbReference type="Rhea" id="RHEA-COMP:14356"/>
        <dbReference type="Rhea" id="RHEA-COMP:14367"/>
        <dbReference type="ChEBI" id="CHEBI:15377"/>
        <dbReference type="ChEBI" id="CHEBI:28563"/>
        <dbReference type="ChEBI" id="CHEBI:59087"/>
        <dbReference type="ChEBI" id="CHEBI:139493"/>
        <dbReference type="EC" id="3.2.1.113"/>
    </reaction>
</comment>
<dbReference type="Pfam" id="PF01532">
    <property type="entry name" value="Glyco_hydro_47"/>
    <property type="match status" value="1"/>
</dbReference>
<dbReference type="GO" id="GO:0005509">
    <property type="term" value="F:calcium ion binding"/>
    <property type="evidence" value="ECO:0007669"/>
    <property type="project" value="InterPro"/>
</dbReference>
<keyword evidence="7 12" id="KW-1015">Disulfide bond</keyword>
<keyword evidence="13" id="KW-0326">Glycosidase</keyword>
<evidence type="ECO:0000256" key="12">
    <source>
        <dbReference type="PIRSR" id="PIRSR601382-3"/>
    </source>
</evidence>